<accession>A0A6J5NVX0</accession>
<name>A0A6J5NVX0_9CAUD</name>
<dbReference type="EMBL" id="LR796746">
    <property type="protein sequence ID" value="CAB4163153.1"/>
    <property type="molecule type" value="Genomic_DNA"/>
</dbReference>
<dbReference type="Pfam" id="PF13986">
    <property type="entry name" value="DUF4224"/>
    <property type="match status" value="1"/>
</dbReference>
<gene>
    <name evidence="2" type="ORF">UFOVP814_6</name>
</gene>
<evidence type="ECO:0000313" key="2">
    <source>
        <dbReference type="EMBL" id="CAB4163153.1"/>
    </source>
</evidence>
<feature type="domain" description="DUF4224" evidence="1">
    <location>
        <begin position="3"/>
        <end position="46"/>
    </location>
</feature>
<sequence>MYLTAEQLSELTGLRPNQRAAIRRWLASRGWVFTTSATGFPQVLTRYHDARMMGQIAASQEQAAEIEPNYGAFAK</sequence>
<reference evidence="2" key="1">
    <citation type="submission" date="2020-04" db="EMBL/GenBank/DDBJ databases">
        <authorList>
            <person name="Chiriac C."/>
            <person name="Salcher M."/>
            <person name="Ghai R."/>
            <person name="Kavagutti S V."/>
        </authorList>
    </citation>
    <scope>NUCLEOTIDE SEQUENCE</scope>
</reference>
<organism evidence="2">
    <name type="scientific">uncultured Caudovirales phage</name>
    <dbReference type="NCBI Taxonomy" id="2100421"/>
    <lineage>
        <taxon>Viruses</taxon>
        <taxon>Duplodnaviria</taxon>
        <taxon>Heunggongvirae</taxon>
        <taxon>Uroviricota</taxon>
        <taxon>Caudoviricetes</taxon>
        <taxon>Peduoviridae</taxon>
        <taxon>Maltschvirus</taxon>
        <taxon>Maltschvirus maltsch</taxon>
    </lineage>
</organism>
<proteinExistence type="predicted"/>
<evidence type="ECO:0000259" key="1">
    <source>
        <dbReference type="Pfam" id="PF13986"/>
    </source>
</evidence>
<dbReference type="InterPro" id="IPR025319">
    <property type="entry name" value="DUF4224"/>
</dbReference>
<protein>
    <recommendedName>
        <fullName evidence="1">DUF4224 domain-containing protein</fullName>
    </recommendedName>
</protein>